<comment type="catalytic activity">
    <reaction evidence="1">
        <text>ATP + H2O = ADP + phosphate + H(+)</text>
        <dbReference type="Rhea" id="RHEA:13065"/>
        <dbReference type="ChEBI" id="CHEBI:15377"/>
        <dbReference type="ChEBI" id="CHEBI:15378"/>
        <dbReference type="ChEBI" id="CHEBI:30616"/>
        <dbReference type="ChEBI" id="CHEBI:43474"/>
        <dbReference type="ChEBI" id="CHEBI:456216"/>
        <dbReference type="EC" id="5.6.2.3"/>
    </reaction>
</comment>
<keyword evidence="1" id="KW-0547">Nucleotide-binding</keyword>
<feature type="domain" description="AAA+ ATPase" evidence="2">
    <location>
        <begin position="1389"/>
        <end position="1531"/>
    </location>
</feature>
<dbReference type="InterPro" id="IPR042197">
    <property type="entry name" value="Apaf_helical"/>
</dbReference>
<reference evidence="3" key="1">
    <citation type="submission" date="2018-02" db="EMBL/GenBank/DDBJ databases">
        <authorList>
            <person name="Cohen D.B."/>
            <person name="Kent A.D."/>
        </authorList>
    </citation>
    <scope>NUCLEOTIDE SEQUENCE</scope>
</reference>
<dbReference type="GO" id="GO:0000723">
    <property type="term" value="P:telomere maintenance"/>
    <property type="evidence" value="ECO:0007669"/>
    <property type="project" value="InterPro"/>
</dbReference>
<dbReference type="InterPro" id="IPR003593">
    <property type="entry name" value="AAA+_ATPase"/>
</dbReference>
<feature type="domain" description="AAA+ ATPase" evidence="2">
    <location>
        <begin position="948"/>
        <end position="1088"/>
    </location>
</feature>
<dbReference type="InterPro" id="IPR049163">
    <property type="entry name" value="Pif1-like_2B_dom"/>
</dbReference>
<dbReference type="GO" id="GO:0043531">
    <property type="term" value="F:ADP binding"/>
    <property type="evidence" value="ECO:0007669"/>
    <property type="project" value="InterPro"/>
</dbReference>
<dbReference type="Pfam" id="PF05970">
    <property type="entry name" value="PIF1"/>
    <property type="match status" value="1"/>
</dbReference>
<dbReference type="PRINTS" id="PR00364">
    <property type="entry name" value="DISEASERSIST"/>
</dbReference>
<dbReference type="Gene3D" id="3.40.50.300">
    <property type="entry name" value="P-loop containing nucleotide triphosphate hydrolases"/>
    <property type="match status" value="2"/>
</dbReference>
<keyword evidence="1" id="KW-0227">DNA damage</keyword>
<dbReference type="GO" id="GO:0016887">
    <property type="term" value="F:ATP hydrolysis activity"/>
    <property type="evidence" value="ECO:0007669"/>
    <property type="project" value="RHEA"/>
</dbReference>
<accession>A0A2N9GC71</accession>
<gene>
    <name evidence="3" type="ORF">FSB_LOCUS24733</name>
</gene>
<sequence>MLGRMISEIVVARPRVVARGQLSRELQWRLEFRGLPCLAELGCSEIAPVHAIIPENAVPTDGANVGGKFLESWNFGPPSHVCEHCGAQLWYEERTIKSRKPKDPKFRLCCSDGIVHLPLLKDPPPFLARLLGLNGGSRSLKFRVGIRLYNSLFAFTSLGGKVDYSVNRGSAPYVFRLNGQNYHKIGSLLPVDGEKPKFAQLYIYDTDNEIGNRIGAMTSDDGKNVVDPDIVAGLLEMLDDCNQLVKIFRMARDRFIESDVRDVKIRLIGTRGPNERQYNIPTSSEVAAVIVGDFSIESSNRDIIVEHTSSGLQRISELHPSFMSLQYPLLFPYGEDGFRTDIIYRNIGGRKFKNRKSVTMREYYAYRLQQRPNEGHTLILGGRLFQQFIVDAYTCIEEARLRWVRDNQEDLRREIYSGLMDAVLRGDSDPLTVGKRVVLPSTFVGGPRYMAQNYQDAMAICRWVGYPDLFITFTCNPKWQEIGLFLDSIPGQKTEDRPDIVARVFKIKLDALLHDLTRENHFGTVIAVVYTIEFQKRGLPHAHILLFLDPKDKCPTSEHIDNIIKAEIPDLHRDPIAYETVKLYMMHGPCGVDNLRSPCMKNDKCSKHFPKRYYEETTIDDDGFPNYRRRNNGRTVEKNGVLLDNRFVVPYNIDLLFRSPAVERLNFHLDKQHPVTFSKKARLHNVARRPGIENTMFTEWMKANNDYEDARELTYTDFPTKWVWHNNVKEWKRRKSGKCIGRIYFAHPSSGENYYLRMLLNIVKGPRNFKEIRTINGIVYETYQEACYALGLLDNDKEWYDAILEASYWASGRQLRELFVTILMFCEVGNPCQLWDSHWKLFSEDILHIQRHILQFDGLQLSETQLKNHALYEIEKILQRFGKSLGDYAQMPQPDMSLLQKKTNRLIQEEMSYDILALRKEHEILLASLNHEQHNIYATIMQAIATESGGVFFVYGHGGTGKTHLYKTILTAVRSQGKIALATASSGIAALLLPGGRTAHSRFHIPININDESTCEIKQRTQLAELLLKTSVILWDEAPMAHRNCLEAVDRSLRDILQIQDAGCVDKPFGGKVVVLGGDFRQILPVVRKGRRADIVYSTINRSYLWKECLVFKLHTNMRLLRNKLTASEYASMKNFSEWILEIGNGELGEGDGESSITIPADLIIKRTENPMEDIIRSTYPDLQISFTDHTYLQERAILAPTNEVVEELNDYIISCLHGEEQTYLSSDTICKASSNIDDQDLLYPVEFLNTLRLPGLPNHKLKLKVGLPIMLLRNLNQNAGLCNGTRLVVAKLGTWVIEAKIITGAGVGNDSNPSCFSVVVSVSFSITVTDSPSQLGVAIWYESRFIEKIVQDVLNKVNHTPLNVAMHPIGIDAHVEEMKALLNLGKSDVSFVGIYGMGGIGKTTLAKAVYNQISDGFEGSCCLLNIKEISEQPNGLVDLQERLLSDILKWKNLKIGNVDRGINLIKERFHHKRVFVVLDDVDDLKQVYSLAGNSEWFGLGSRVIVTTRDEHLLTGLGVYGKYKVEELNFEESLQLFSWHAFKMAHPIEDYLELSIGVVNYVGGLPLALEVLGSYLLGRSIIEWKSAKQHCSASPE</sequence>
<dbReference type="SMART" id="SM00382">
    <property type="entry name" value="AAA"/>
    <property type="match status" value="2"/>
</dbReference>
<comment type="similarity">
    <text evidence="1">Belongs to the helicase family.</text>
</comment>
<dbReference type="InterPro" id="IPR027417">
    <property type="entry name" value="P-loop_NTPase"/>
</dbReference>
<organism evidence="3">
    <name type="scientific">Fagus sylvatica</name>
    <name type="common">Beechnut</name>
    <dbReference type="NCBI Taxonomy" id="28930"/>
    <lineage>
        <taxon>Eukaryota</taxon>
        <taxon>Viridiplantae</taxon>
        <taxon>Streptophyta</taxon>
        <taxon>Embryophyta</taxon>
        <taxon>Tracheophyta</taxon>
        <taxon>Spermatophyta</taxon>
        <taxon>Magnoliopsida</taxon>
        <taxon>eudicotyledons</taxon>
        <taxon>Gunneridae</taxon>
        <taxon>Pentapetalae</taxon>
        <taxon>rosids</taxon>
        <taxon>fabids</taxon>
        <taxon>Fagales</taxon>
        <taxon>Fagaceae</taxon>
        <taxon>Fagus</taxon>
    </lineage>
</organism>
<dbReference type="Gene3D" id="1.10.8.430">
    <property type="entry name" value="Helical domain of apoptotic protease-activating factors"/>
    <property type="match status" value="1"/>
</dbReference>
<protein>
    <recommendedName>
        <fullName evidence="1">ATP-dependent DNA helicase</fullName>
        <ecNumber evidence="1">5.6.2.3</ecNumber>
    </recommendedName>
</protein>
<comment type="cofactor">
    <cofactor evidence="1">
        <name>Mg(2+)</name>
        <dbReference type="ChEBI" id="CHEBI:18420"/>
    </cofactor>
</comment>
<dbReference type="Pfam" id="PF00931">
    <property type="entry name" value="NB-ARC"/>
    <property type="match status" value="1"/>
</dbReference>
<dbReference type="InterPro" id="IPR025476">
    <property type="entry name" value="Helitron_helicase-like"/>
</dbReference>
<keyword evidence="1" id="KW-0378">Hydrolase</keyword>
<dbReference type="InterPro" id="IPR010285">
    <property type="entry name" value="DNA_helicase_pif1-like_DEAD"/>
</dbReference>
<evidence type="ECO:0000313" key="3">
    <source>
        <dbReference type="EMBL" id="SPC96851.1"/>
    </source>
</evidence>
<keyword evidence="1" id="KW-0234">DNA repair</keyword>
<dbReference type="InterPro" id="IPR002182">
    <property type="entry name" value="NB-ARC"/>
</dbReference>
<keyword evidence="1" id="KW-0233">DNA recombination</keyword>
<dbReference type="Pfam" id="PF21530">
    <property type="entry name" value="Pif1_2B_dom"/>
    <property type="match status" value="1"/>
</dbReference>
<keyword evidence="1" id="KW-0347">Helicase</keyword>
<dbReference type="EMBL" id="OIVN01001709">
    <property type="protein sequence ID" value="SPC96851.1"/>
    <property type="molecule type" value="Genomic_DNA"/>
</dbReference>
<dbReference type="SUPFAM" id="SSF52540">
    <property type="entry name" value="P-loop containing nucleoside triphosphate hydrolases"/>
    <property type="match status" value="3"/>
</dbReference>
<evidence type="ECO:0000256" key="1">
    <source>
        <dbReference type="RuleBase" id="RU363044"/>
    </source>
</evidence>
<dbReference type="Pfam" id="PF14214">
    <property type="entry name" value="Helitron_like_N"/>
    <property type="match status" value="1"/>
</dbReference>
<dbReference type="EC" id="5.6.2.3" evidence="1"/>
<dbReference type="GO" id="GO:0006281">
    <property type="term" value="P:DNA repair"/>
    <property type="evidence" value="ECO:0007669"/>
    <property type="project" value="UniProtKB-KW"/>
</dbReference>
<dbReference type="GO" id="GO:0043139">
    <property type="term" value="F:5'-3' DNA helicase activity"/>
    <property type="evidence" value="ECO:0007669"/>
    <property type="project" value="UniProtKB-EC"/>
</dbReference>
<dbReference type="GO" id="GO:0006310">
    <property type="term" value="P:DNA recombination"/>
    <property type="evidence" value="ECO:0007669"/>
    <property type="project" value="UniProtKB-KW"/>
</dbReference>
<dbReference type="GO" id="GO:0005524">
    <property type="term" value="F:ATP binding"/>
    <property type="evidence" value="ECO:0007669"/>
    <property type="project" value="UniProtKB-KW"/>
</dbReference>
<name>A0A2N9GC71_FAGSY</name>
<keyword evidence="1" id="KW-0067">ATP-binding</keyword>
<evidence type="ECO:0000259" key="2">
    <source>
        <dbReference type="SMART" id="SM00382"/>
    </source>
</evidence>
<proteinExistence type="inferred from homology"/>
<dbReference type="PANTHER" id="PTHR10492">
    <property type="match status" value="1"/>
</dbReference>
<dbReference type="PANTHER" id="PTHR10492:SF101">
    <property type="entry name" value="ATP-DEPENDENT DNA HELICASE"/>
    <property type="match status" value="1"/>
</dbReference>